<accession>A0ACC1H884</accession>
<proteinExistence type="predicted"/>
<comment type="caution">
    <text evidence="1">The sequence shown here is derived from an EMBL/GenBank/DDBJ whole genome shotgun (WGS) entry which is preliminary data.</text>
</comment>
<protein>
    <submittedName>
        <fullName evidence="1">Uncharacterized protein</fullName>
    </submittedName>
</protein>
<evidence type="ECO:0000313" key="2">
    <source>
        <dbReference type="Proteomes" id="UP001145114"/>
    </source>
</evidence>
<keyword evidence="2" id="KW-1185">Reference proteome</keyword>
<name>A0ACC1H884_9FUNG</name>
<reference evidence="1" key="1">
    <citation type="submission" date="2022-06" db="EMBL/GenBank/DDBJ databases">
        <title>Phylogenomic reconstructions and comparative analyses of Kickxellomycotina fungi.</title>
        <authorList>
            <person name="Reynolds N.K."/>
            <person name="Stajich J.E."/>
            <person name="Barry K."/>
            <person name="Grigoriev I.V."/>
            <person name="Crous P."/>
            <person name="Smith M.E."/>
        </authorList>
    </citation>
    <scope>NUCLEOTIDE SEQUENCE</scope>
    <source>
        <strain evidence="1">RSA 2271</strain>
    </source>
</reference>
<sequence length="147" mass="15758">MTTATQPAPSPPPLAQKPSVSGAASVSKKKKKSKKVVPDNSNYASVEAIYPIEVKSSIGRGRHALAARRISEGTLVSAETATAFVVRTSCLYQFCQNCLRPSKVEDSVRQVVDPQTGKPVPGRTQQVQVAKITCRDCDMAAYCSDEC</sequence>
<evidence type="ECO:0000313" key="1">
    <source>
        <dbReference type="EMBL" id="KAJ1671498.1"/>
    </source>
</evidence>
<dbReference type="EMBL" id="JAMZIH010008725">
    <property type="protein sequence ID" value="KAJ1671498.1"/>
    <property type="molecule type" value="Genomic_DNA"/>
</dbReference>
<organism evidence="1 2">
    <name type="scientific">Spiromyces aspiralis</name>
    <dbReference type="NCBI Taxonomy" id="68401"/>
    <lineage>
        <taxon>Eukaryota</taxon>
        <taxon>Fungi</taxon>
        <taxon>Fungi incertae sedis</taxon>
        <taxon>Zoopagomycota</taxon>
        <taxon>Kickxellomycotina</taxon>
        <taxon>Kickxellomycetes</taxon>
        <taxon>Kickxellales</taxon>
        <taxon>Kickxellaceae</taxon>
        <taxon>Spiromyces</taxon>
    </lineage>
</organism>
<feature type="non-terminal residue" evidence="1">
    <location>
        <position position="147"/>
    </location>
</feature>
<gene>
    <name evidence="1" type="ORF">EV182_007597</name>
</gene>
<dbReference type="Proteomes" id="UP001145114">
    <property type="component" value="Unassembled WGS sequence"/>
</dbReference>